<organism evidence="2 3">
    <name type="scientific">Dioszegia hungarica</name>
    <dbReference type="NCBI Taxonomy" id="4972"/>
    <lineage>
        <taxon>Eukaryota</taxon>
        <taxon>Fungi</taxon>
        <taxon>Dikarya</taxon>
        <taxon>Basidiomycota</taxon>
        <taxon>Agaricomycotina</taxon>
        <taxon>Tremellomycetes</taxon>
        <taxon>Tremellales</taxon>
        <taxon>Bulleribasidiaceae</taxon>
        <taxon>Dioszegia</taxon>
    </lineage>
</organism>
<dbReference type="AlphaFoldDB" id="A0AA38H0D5"/>
<accession>A0AA38H0D5</accession>
<evidence type="ECO:0000313" key="3">
    <source>
        <dbReference type="Proteomes" id="UP001164286"/>
    </source>
</evidence>
<dbReference type="RefSeq" id="XP_052941735.1">
    <property type="nucleotide sequence ID" value="XM_053088172.1"/>
</dbReference>
<dbReference type="Proteomes" id="UP001164286">
    <property type="component" value="Unassembled WGS sequence"/>
</dbReference>
<protein>
    <submittedName>
        <fullName evidence="2">Uncharacterized protein</fullName>
    </submittedName>
</protein>
<feature type="compositionally biased region" description="Low complexity" evidence="1">
    <location>
        <begin position="128"/>
        <end position="142"/>
    </location>
</feature>
<feature type="compositionally biased region" description="Low complexity" evidence="1">
    <location>
        <begin position="320"/>
        <end position="332"/>
    </location>
</feature>
<reference evidence="2" key="1">
    <citation type="journal article" date="2022" name="G3 (Bethesda)">
        <title>High quality genome of the basidiomycete yeast Dioszegia hungarica PDD-24b-2 isolated from cloud water.</title>
        <authorList>
            <person name="Jarrige D."/>
            <person name="Haridas S."/>
            <person name="Bleykasten-Grosshans C."/>
            <person name="Joly M."/>
            <person name="Nadalig T."/>
            <person name="Sancelme M."/>
            <person name="Vuilleumier S."/>
            <person name="Grigoriev I.V."/>
            <person name="Amato P."/>
            <person name="Bringel F."/>
        </authorList>
    </citation>
    <scope>NUCLEOTIDE SEQUENCE</scope>
    <source>
        <strain evidence="2">PDD-24b-2</strain>
    </source>
</reference>
<feature type="compositionally biased region" description="Pro residues" evidence="1">
    <location>
        <begin position="151"/>
        <end position="168"/>
    </location>
</feature>
<sequence length="389" mass="41944">MLMSFTGPKRGDKSEKGMIRSLWSSLTRRPAYPAYMKSSDLRAVPPVITSPIICCPTCQHPTSDQLQLQQLPPRPVSAPPRPARPAPLIMPMRNTSSAPTTPLVVSKHTANSLYALKSFSTTHLSLGPMSTPKTLPSSSSTSAFGDILHFPTPPRRPARPPTPKPPSPAQWFSRDSMTSSSIPISAPRLAALDLFEPFSLLPGLPSPTPSSAESTKRLIPSPSIPEIIMESPEPEEVCDLEYALTLRPTSTYTSIPIPMSRLRAAVRDRHEVDLSPEDAEAAAYLAEQWRRNGNRDSIALSCSSLLSDLEDSGDQEDSASDAAVSDSDSSSSLGCLTPAGSPGAEETALSPWSVPVQQRRKGSVVFPSRASASCRERGEDNFGFIDIDR</sequence>
<comment type="caution">
    <text evidence="2">The sequence shown here is derived from an EMBL/GenBank/DDBJ whole genome shotgun (WGS) entry which is preliminary data.</text>
</comment>
<feature type="region of interest" description="Disordered" evidence="1">
    <location>
        <begin position="128"/>
        <end position="176"/>
    </location>
</feature>
<feature type="compositionally biased region" description="Acidic residues" evidence="1">
    <location>
        <begin position="309"/>
        <end position="319"/>
    </location>
</feature>
<evidence type="ECO:0000313" key="2">
    <source>
        <dbReference type="EMBL" id="KAI9631958.1"/>
    </source>
</evidence>
<proteinExistence type="predicted"/>
<evidence type="ECO:0000256" key="1">
    <source>
        <dbReference type="SAM" id="MobiDB-lite"/>
    </source>
</evidence>
<dbReference type="EMBL" id="JAKWFO010000016">
    <property type="protein sequence ID" value="KAI9631958.1"/>
    <property type="molecule type" value="Genomic_DNA"/>
</dbReference>
<name>A0AA38H0D5_9TREE</name>
<gene>
    <name evidence="2" type="ORF">MKK02DRAFT_30927</name>
</gene>
<feature type="region of interest" description="Disordered" evidence="1">
    <location>
        <begin position="309"/>
        <end position="370"/>
    </location>
</feature>
<keyword evidence="3" id="KW-1185">Reference proteome</keyword>
<dbReference type="GeneID" id="77727377"/>